<evidence type="ECO:0000313" key="4">
    <source>
        <dbReference type="EMBL" id="UQN15301.1"/>
    </source>
</evidence>
<proteinExistence type="inferred from homology"/>
<protein>
    <submittedName>
        <fullName evidence="4">Flavin reductase family protein</fullName>
    </submittedName>
</protein>
<gene>
    <name evidence="4" type="ORF">M3M28_02180</name>
</gene>
<feature type="domain" description="Flavin reductase like" evidence="3">
    <location>
        <begin position="24"/>
        <end position="167"/>
    </location>
</feature>
<sequence length="173" mass="18479">MTDTNTTTHTQFDALTEAEFKNVVGHFASGVTVVTTAFGDKLYGSTASAFSSLSMDPLSVLVCLNKTSTTNPAVTGSGYFAVNILGEQNAELAKHFSRKNDDKFATVNYSRSQFGGVPTLDDALATIVCEVMDTPVGGTHTVYFGRALEATAASGGPLAYYRGRFGRFEEFEI</sequence>
<keyword evidence="2" id="KW-0560">Oxidoreductase</keyword>
<organism evidence="4">
    <name type="scientific">Gulosibacter sediminis</name>
    <dbReference type="NCBI Taxonomy" id="1729695"/>
    <lineage>
        <taxon>Bacteria</taxon>
        <taxon>Bacillati</taxon>
        <taxon>Actinomycetota</taxon>
        <taxon>Actinomycetes</taxon>
        <taxon>Micrococcales</taxon>
        <taxon>Microbacteriaceae</taxon>
        <taxon>Gulosibacter</taxon>
    </lineage>
</organism>
<dbReference type="InterPro" id="IPR002563">
    <property type="entry name" value="Flavin_Rdtase-like_dom"/>
</dbReference>
<comment type="similarity">
    <text evidence="1">Belongs to the non-flavoprotein flavin reductase family.</text>
</comment>
<dbReference type="Gene3D" id="2.30.110.10">
    <property type="entry name" value="Electron Transport, Fmn-binding Protein, Chain A"/>
    <property type="match status" value="1"/>
</dbReference>
<dbReference type="InterPro" id="IPR050268">
    <property type="entry name" value="NADH-dep_flavin_reductase"/>
</dbReference>
<dbReference type="InterPro" id="IPR012349">
    <property type="entry name" value="Split_barrel_FMN-bd"/>
</dbReference>
<evidence type="ECO:0000256" key="2">
    <source>
        <dbReference type="ARBA" id="ARBA00023002"/>
    </source>
</evidence>
<dbReference type="EMBL" id="CP097160">
    <property type="protein sequence ID" value="UQN15301.1"/>
    <property type="molecule type" value="Genomic_DNA"/>
</dbReference>
<accession>A0ABY4MXZ0</accession>
<dbReference type="PANTHER" id="PTHR30466">
    <property type="entry name" value="FLAVIN REDUCTASE"/>
    <property type="match status" value="1"/>
</dbReference>
<evidence type="ECO:0000259" key="3">
    <source>
        <dbReference type="SMART" id="SM00903"/>
    </source>
</evidence>
<evidence type="ECO:0000256" key="1">
    <source>
        <dbReference type="ARBA" id="ARBA00008898"/>
    </source>
</evidence>
<dbReference type="Pfam" id="PF01613">
    <property type="entry name" value="Flavin_Reduct"/>
    <property type="match status" value="1"/>
</dbReference>
<name>A0ABY4MXZ0_9MICO</name>
<dbReference type="SUPFAM" id="SSF50475">
    <property type="entry name" value="FMN-binding split barrel"/>
    <property type="match status" value="1"/>
</dbReference>
<dbReference type="PANTHER" id="PTHR30466:SF11">
    <property type="entry name" value="FLAVIN-DEPENDENT MONOOXYGENASE, REDUCTASE SUBUNIT HSAB"/>
    <property type="match status" value="1"/>
</dbReference>
<dbReference type="SMART" id="SM00903">
    <property type="entry name" value="Flavin_Reduct"/>
    <property type="match status" value="1"/>
</dbReference>
<reference evidence="4" key="1">
    <citation type="submission" date="2022-05" db="EMBL/GenBank/DDBJ databases">
        <title>Complete genome sequence of toluene-degrading Gulosibacter sediminis strain ACHW.36C.</title>
        <authorList>
            <person name="Wai A.C."/>
            <person name="Lai G.K."/>
            <person name="Griffin S.D."/>
            <person name="Leung F.C."/>
        </authorList>
    </citation>
    <scope>NUCLEOTIDE SEQUENCE [LARGE SCALE GENOMIC DNA]</scope>
    <source>
        <strain evidence="4">ACHW.36C</strain>
    </source>
</reference>